<evidence type="ECO:0000256" key="1">
    <source>
        <dbReference type="SAM" id="SignalP"/>
    </source>
</evidence>
<dbReference type="EMBL" id="JAYMYR010000007">
    <property type="protein sequence ID" value="KAK7352215.1"/>
    <property type="molecule type" value="Genomic_DNA"/>
</dbReference>
<accession>A0AAN9MCC0</accession>
<proteinExistence type="predicted"/>
<evidence type="ECO:0000313" key="2">
    <source>
        <dbReference type="EMBL" id="KAK7352215.1"/>
    </source>
</evidence>
<keyword evidence="1" id="KW-0732">Signal</keyword>
<dbReference type="Proteomes" id="UP001374584">
    <property type="component" value="Unassembled WGS sequence"/>
</dbReference>
<dbReference type="AlphaFoldDB" id="A0AAN9MCC0"/>
<organism evidence="2 3">
    <name type="scientific">Phaseolus coccineus</name>
    <name type="common">Scarlet runner bean</name>
    <name type="synonym">Phaseolus multiflorus</name>
    <dbReference type="NCBI Taxonomy" id="3886"/>
    <lineage>
        <taxon>Eukaryota</taxon>
        <taxon>Viridiplantae</taxon>
        <taxon>Streptophyta</taxon>
        <taxon>Embryophyta</taxon>
        <taxon>Tracheophyta</taxon>
        <taxon>Spermatophyta</taxon>
        <taxon>Magnoliopsida</taxon>
        <taxon>eudicotyledons</taxon>
        <taxon>Gunneridae</taxon>
        <taxon>Pentapetalae</taxon>
        <taxon>rosids</taxon>
        <taxon>fabids</taxon>
        <taxon>Fabales</taxon>
        <taxon>Fabaceae</taxon>
        <taxon>Papilionoideae</taxon>
        <taxon>50 kb inversion clade</taxon>
        <taxon>NPAAA clade</taxon>
        <taxon>indigoferoid/millettioid clade</taxon>
        <taxon>Phaseoleae</taxon>
        <taxon>Phaseolus</taxon>
    </lineage>
</organism>
<feature type="signal peptide" evidence="1">
    <location>
        <begin position="1"/>
        <end position="16"/>
    </location>
</feature>
<keyword evidence="3" id="KW-1185">Reference proteome</keyword>
<gene>
    <name evidence="2" type="ORF">VNO80_17634</name>
</gene>
<comment type="caution">
    <text evidence="2">The sequence shown here is derived from an EMBL/GenBank/DDBJ whole genome shotgun (WGS) entry which is preliminary data.</text>
</comment>
<feature type="chain" id="PRO_5042854876" evidence="1">
    <location>
        <begin position="17"/>
        <end position="68"/>
    </location>
</feature>
<reference evidence="2 3" key="1">
    <citation type="submission" date="2024-01" db="EMBL/GenBank/DDBJ databases">
        <title>The genomes of 5 underutilized Papilionoideae crops provide insights into root nodulation and disease resistanc.</title>
        <authorList>
            <person name="Jiang F."/>
        </authorList>
    </citation>
    <scope>NUCLEOTIDE SEQUENCE [LARGE SCALE GENOMIC DNA]</scope>
    <source>
        <strain evidence="2">JINMINGXINNONG_FW02</strain>
        <tissue evidence="2">Leaves</tissue>
    </source>
</reference>
<evidence type="ECO:0000313" key="3">
    <source>
        <dbReference type="Proteomes" id="UP001374584"/>
    </source>
</evidence>
<sequence>MTAMFCFLFGELLVLGELLRFRTEEKISCYHINYVQKLWLKTVVLKDGYRAVEPSHVLFVNECASKDS</sequence>
<name>A0AAN9MCC0_PHACN</name>
<protein>
    <submittedName>
        <fullName evidence="2">Uncharacterized protein</fullName>
    </submittedName>
</protein>